<dbReference type="InterPro" id="IPR011006">
    <property type="entry name" value="CheY-like_superfamily"/>
</dbReference>
<dbReference type="CDD" id="cd18161">
    <property type="entry name" value="REC_hyHK_blue-like"/>
    <property type="match status" value="1"/>
</dbReference>
<dbReference type="InterPro" id="IPR035965">
    <property type="entry name" value="PAS-like_dom_sf"/>
</dbReference>
<dbReference type="Gene3D" id="3.30.450.20">
    <property type="entry name" value="PAS domain"/>
    <property type="match status" value="1"/>
</dbReference>
<dbReference type="Pfam" id="PF00072">
    <property type="entry name" value="Response_reg"/>
    <property type="match status" value="1"/>
</dbReference>
<dbReference type="PROSITE" id="PS50109">
    <property type="entry name" value="HIS_KIN"/>
    <property type="match status" value="1"/>
</dbReference>
<dbReference type="PANTHER" id="PTHR43065:SF49">
    <property type="entry name" value="HISTIDINE KINASE"/>
    <property type="match status" value="1"/>
</dbReference>
<organism evidence="7 8">
    <name type="scientific">Sphingomonas hankyongi</name>
    <dbReference type="NCBI Taxonomy" id="2908209"/>
    <lineage>
        <taxon>Bacteria</taxon>
        <taxon>Pseudomonadati</taxon>
        <taxon>Pseudomonadota</taxon>
        <taxon>Alphaproteobacteria</taxon>
        <taxon>Sphingomonadales</taxon>
        <taxon>Sphingomonadaceae</taxon>
        <taxon>Sphingomonas</taxon>
    </lineage>
</organism>
<keyword evidence="7" id="KW-0547">Nucleotide-binding</keyword>
<comment type="caution">
    <text evidence="7">The sequence shown here is derived from an EMBL/GenBank/DDBJ whole genome shotgun (WGS) entry which is preliminary data.</text>
</comment>
<dbReference type="SUPFAM" id="SSF55874">
    <property type="entry name" value="ATPase domain of HSP90 chaperone/DNA topoisomerase II/histidine kinase"/>
    <property type="match status" value="1"/>
</dbReference>
<dbReference type="Gene3D" id="1.10.287.130">
    <property type="match status" value="1"/>
</dbReference>
<evidence type="ECO:0000256" key="4">
    <source>
        <dbReference type="PROSITE-ProRule" id="PRU00169"/>
    </source>
</evidence>
<keyword evidence="7" id="KW-0067">ATP-binding</keyword>
<evidence type="ECO:0000313" key="7">
    <source>
        <dbReference type="EMBL" id="MCL6730978.1"/>
    </source>
</evidence>
<dbReference type="Pfam" id="PF08448">
    <property type="entry name" value="PAS_4"/>
    <property type="match status" value="1"/>
</dbReference>
<dbReference type="InterPro" id="IPR036097">
    <property type="entry name" value="HisK_dim/P_sf"/>
</dbReference>
<dbReference type="PROSITE" id="PS50110">
    <property type="entry name" value="RESPONSE_REGULATORY"/>
    <property type="match status" value="1"/>
</dbReference>
<evidence type="ECO:0000259" key="5">
    <source>
        <dbReference type="PROSITE" id="PS50109"/>
    </source>
</evidence>
<dbReference type="InterPro" id="IPR004358">
    <property type="entry name" value="Sig_transdc_His_kin-like_C"/>
</dbReference>
<dbReference type="InterPro" id="IPR036890">
    <property type="entry name" value="HATPase_C_sf"/>
</dbReference>
<dbReference type="Gene3D" id="3.40.50.2300">
    <property type="match status" value="1"/>
</dbReference>
<accession>A0ABT0S5R8</accession>
<dbReference type="CDD" id="cd00082">
    <property type="entry name" value="HisKA"/>
    <property type="match status" value="1"/>
</dbReference>
<dbReference type="SMART" id="SM00448">
    <property type="entry name" value="REC"/>
    <property type="match status" value="1"/>
</dbReference>
<dbReference type="InterPro" id="IPR003594">
    <property type="entry name" value="HATPase_dom"/>
</dbReference>
<dbReference type="Proteomes" id="UP001165342">
    <property type="component" value="Unassembled WGS sequence"/>
</dbReference>
<evidence type="ECO:0000256" key="3">
    <source>
        <dbReference type="ARBA" id="ARBA00022553"/>
    </source>
</evidence>
<comment type="catalytic activity">
    <reaction evidence="1">
        <text>ATP + protein L-histidine = ADP + protein N-phospho-L-histidine.</text>
        <dbReference type="EC" id="2.7.13.3"/>
    </reaction>
</comment>
<dbReference type="EMBL" id="JAMGBE010000004">
    <property type="protein sequence ID" value="MCL6730978.1"/>
    <property type="molecule type" value="Genomic_DNA"/>
</dbReference>
<feature type="modified residue" description="4-aspartylphosphate" evidence="4">
    <location>
        <position position="447"/>
    </location>
</feature>
<name>A0ABT0S5R8_9SPHN</name>
<dbReference type="SUPFAM" id="SSF52172">
    <property type="entry name" value="CheY-like"/>
    <property type="match status" value="1"/>
</dbReference>
<dbReference type="EC" id="2.7.13.3" evidence="2"/>
<feature type="domain" description="Histidine kinase" evidence="5">
    <location>
        <begin position="154"/>
        <end position="377"/>
    </location>
</feature>
<dbReference type="PANTHER" id="PTHR43065">
    <property type="entry name" value="SENSOR HISTIDINE KINASE"/>
    <property type="match status" value="1"/>
</dbReference>
<feature type="domain" description="Response regulatory" evidence="6">
    <location>
        <begin position="397"/>
        <end position="513"/>
    </location>
</feature>
<keyword evidence="8" id="KW-1185">Reference proteome</keyword>
<dbReference type="Gene3D" id="3.30.565.10">
    <property type="entry name" value="Histidine kinase-like ATPase, C-terminal domain"/>
    <property type="match status" value="1"/>
</dbReference>
<dbReference type="GO" id="GO:0005524">
    <property type="term" value="F:ATP binding"/>
    <property type="evidence" value="ECO:0007669"/>
    <property type="project" value="UniProtKB-KW"/>
</dbReference>
<gene>
    <name evidence="7" type="ORF">LZ538_13100</name>
</gene>
<evidence type="ECO:0000313" key="8">
    <source>
        <dbReference type="Proteomes" id="UP001165342"/>
    </source>
</evidence>
<evidence type="ECO:0000259" key="6">
    <source>
        <dbReference type="PROSITE" id="PS50110"/>
    </source>
</evidence>
<dbReference type="PRINTS" id="PR00344">
    <property type="entry name" value="BCTRLSENSOR"/>
</dbReference>
<reference evidence="7" key="1">
    <citation type="submission" date="2022-05" db="EMBL/GenBank/DDBJ databases">
        <authorList>
            <person name="Jo J.-H."/>
            <person name="Im W.-T."/>
        </authorList>
    </citation>
    <scope>NUCLEOTIDE SEQUENCE</scope>
    <source>
        <strain evidence="7">SE220</strain>
    </source>
</reference>
<evidence type="ECO:0000256" key="1">
    <source>
        <dbReference type="ARBA" id="ARBA00000085"/>
    </source>
</evidence>
<evidence type="ECO:0000256" key="2">
    <source>
        <dbReference type="ARBA" id="ARBA00012438"/>
    </source>
</evidence>
<dbReference type="InterPro" id="IPR005467">
    <property type="entry name" value="His_kinase_dom"/>
</dbReference>
<dbReference type="Pfam" id="PF02518">
    <property type="entry name" value="HATPase_c"/>
    <property type="match status" value="1"/>
</dbReference>
<protein>
    <recommendedName>
        <fullName evidence="2">histidine kinase</fullName>
        <ecNumber evidence="2">2.7.13.3</ecNumber>
    </recommendedName>
</protein>
<dbReference type="SUPFAM" id="SSF47384">
    <property type="entry name" value="Homodimeric domain of signal transducing histidine kinase"/>
    <property type="match status" value="1"/>
</dbReference>
<keyword evidence="3 4" id="KW-0597">Phosphoprotein</keyword>
<dbReference type="RefSeq" id="WP_249832488.1">
    <property type="nucleotide sequence ID" value="NZ_JAMGBE010000004.1"/>
</dbReference>
<dbReference type="SMART" id="SM00387">
    <property type="entry name" value="HATPase_c"/>
    <property type="match status" value="1"/>
</dbReference>
<dbReference type="InterPro" id="IPR003661">
    <property type="entry name" value="HisK_dim/P_dom"/>
</dbReference>
<dbReference type="InterPro" id="IPR001789">
    <property type="entry name" value="Sig_transdc_resp-reg_receiver"/>
</dbReference>
<dbReference type="SMART" id="SM00388">
    <property type="entry name" value="HisKA"/>
    <property type="match status" value="1"/>
</dbReference>
<dbReference type="SUPFAM" id="SSF55785">
    <property type="entry name" value="PYP-like sensor domain (PAS domain)"/>
    <property type="match status" value="1"/>
</dbReference>
<sequence length="516" mass="56182">MDEGFCIIEFLDGPHGPLSDYIHIEANAAYATNAGIPNVIGQKLREMVPDEADAWIARYGHVLRTGEPIRFEQELVATGRYLELSAFRLGSAEDRLVAVLFKDATARRDAEEALRSLNETLEARVVEEIAERRAAEVALQRAQKMESIGKLTGGVAHDFNNLLQIVSGNLQLLQSDVIGNERAERRIANAMAGVQRGAKLASQLLAFGRRQPLEPKVVNAGRLVVGMEELLRRSIGEAIEMEMVVSGGLWNAFADPTQIENAILNLAINARDAMDGVGKLTIEVQNAFLDEEYAAKVSDILPGQFVMIAVSDTGCGIPPEIVDLVFEPFFTTKAEGKGSGLGLSMVYGFVKQSGGHVKIYSEVGEGTTLKIYLPRVHDSEDVAAGPELLDMSGGTETILVVEDDDEVRATVTELLRDLGYDVLTARDAASALPILESGVKIDLLFTDVVMPGPLRSPELARKAKERIPEIGILFTSGYTENAIVHGGRLDPHVSLLTKPYSRQMLAARIREALNKR</sequence>
<dbReference type="InterPro" id="IPR013656">
    <property type="entry name" value="PAS_4"/>
</dbReference>
<proteinExistence type="predicted"/>